<dbReference type="EMBL" id="WOWP01000005">
    <property type="protein sequence ID" value="MUV02320.1"/>
    <property type="molecule type" value="Genomic_DNA"/>
</dbReference>
<evidence type="ECO:0008006" key="4">
    <source>
        <dbReference type="Google" id="ProtNLM"/>
    </source>
</evidence>
<dbReference type="AlphaFoldDB" id="A0A6N8H908"/>
<sequence length="334" mass="35083">MKNLLSALVLLLGAAAANAQVGVGTSSPNASAQLEIVSEDKGILIPQVSLTDTTDTATITNGNVSSLLVYNTSKIADVIPGYYYWYDNKWNRILTDVDVLNETITTLIDNGNGTYTYTSEDGVVTVIDIPSNQTLTTLVYDQITNTLTYTDENNNPVVIDLPTLVQNAETLTSLVKNADGSITYTDENGNQTNINLAGIIQDNQAVTSIVANVNAGTITFTNELGQTTVINISDFVTQYETVTTLVDNGDGTVTYTNEEGTAVTVTLPAGLNGVDGTDGQSAYELWLAEGNTGTITDFLTSLIGANGADGAAGTNGTDGQSAYELWLAEGNTGT</sequence>
<keyword evidence="3" id="KW-1185">Reference proteome</keyword>
<evidence type="ECO:0000256" key="1">
    <source>
        <dbReference type="SAM" id="SignalP"/>
    </source>
</evidence>
<evidence type="ECO:0000313" key="2">
    <source>
        <dbReference type="EMBL" id="MUV02320.1"/>
    </source>
</evidence>
<evidence type="ECO:0000313" key="3">
    <source>
        <dbReference type="Proteomes" id="UP000433945"/>
    </source>
</evidence>
<reference evidence="2 3" key="1">
    <citation type="submission" date="2019-12" db="EMBL/GenBank/DDBJ databases">
        <authorList>
            <person name="Sun J.-Q."/>
        </authorList>
    </citation>
    <scope>NUCLEOTIDE SEQUENCE [LARGE SCALE GENOMIC DNA]</scope>
    <source>
        <strain evidence="2 3">JCM 17928</strain>
    </source>
</reference>
<dbReference type="Proteomes" id="UP000433945">
    <property type="component" value="Unassembled WGS sequence"/>
</dbReference>
<feature type="signal peptide" evidence="1">
    <location>
        <begin position="1"/>
        <end position="19"/>
    </location>
</feature>
<feature type="non-terminal residue" evidence="2">
    <location>
        <position position="334"/>
    </location>
</feature>
<accession>A0A6N8H908</accession>
<protein>
    <recommendedName>
        <fullName evidence="4">Collagen-like protein</fullName>
    </recommendedName>
</protein>
<name>A0A6N8H908_9FLAO</name>
<comment type="caution">
    <text evidence="2">The sequence shown here is derived from an EMBL/GenBank/DDBJ whole genome shotgun (WGS) entry which is preliminary data.</text>
</comment>
<gene>
    <name evidence="2" type="ORF">GN157_01230</name>
</gene>
<organism evidence="2 3">
    <name type="scientific">Flavobacterium rakeshii</name>
    <dbReference type="NCBI Taxonomy" id="1038845"/>
    <lineage>
        <taxon>Bacteria</taxon>
        <taxon>Pseudomonadati</taxon>
        <taxon>Bacteroidota</taxon>
        <taxon>Flavobacteriia</taxon>
        <taxon>Flavobacteriales</taxon>
        <taxon>Flavobacteriaceae</taxon>
        <taxon>Flavobacterium</taxon>
    </lineage>
</organism>
<proteinExistence type="predicted"/>
<feature type="chain" id="PRO_5026904873" description="Collagen-like protein" evidence="1">
    <location>
        <begin position="20"/>
        <end position="334"/>
    </location>
</feature>
<keyword evidence="1" id="KW-0732">Signal</keyword>